<evidence type="ECO:0000256" key="17">
    <source>
        <dbReference type="ARBA" id="ARBA00023136"/>
    </source>
</evidence>
<evidence type="ECO:0000256" key="5">
    <source>
        <dbReference type="ARBA" id="ARBA00011748"/>
    </source>
</evidence>
<evidence type="ECO:0000256" key="7">
    <source>
        <dbReference type="ARBA" id="ARBA00022438"/>
    </source>
</evidence>
<keyword evidence="14" id="KW-0106">Calcium</keyword>
<dbReference type="GO" id="GO:0043171">
    <property type="term" value="P:peptide catabolic process"/>
    <property type="evidence" value="ECO:0007669"/>
    <property type="project" value="TreeGrafter"/>
</dbReference>
<keyword evidence="19" id="KW-0325">Glycoprotein</keyword>
<name>A0AAN8XC75_HALRR</name>
<feature type="active site" description="Proton acceptor" evidence="20">
    <location>
        <position position="60"/>
    </location>
</feature>
<dbReference type="EC" id="3.4.11.7" evidence="6"/>
<dbReference type="GO" id="GO:0005737">
    <property type="term" value="C:cytoplasm"/>
    <property type="evidence" value="ECO:0007669"/>
    <property type="project" value="TreeGrafter"/>
</dbReference>
<keyword evidence="12" id="KW-0378">Hydrolase</keyword>
<evidence type="ECO:0000256" key="15">
    <source>
        <dbReference type="ARBA" id="ARBA00022989"/>
    </source>
</evidence>
<keyword evidence="13 21" id="KW-0862">Zinc</keyword>
<comment type="catalytic activity">
    <reaction evidence="1">
        <text>Release of N-terminal glutamate (and to a lesser extent aspartate) from a peptide.</text>
        <dbReference type="EC" id="3.4.11.7"/>
    </reaction>
</comment>
<dbReference type="Gene3D" id="1.10.390.10">
    <property type="entry name" value="Neutral Protease Domain 2"/>
    <property type="match status" value="2"/>
</dbReference>
<feature type="domain" description="ERAP1-like C-terminal" evidence="24">
    <location>
        <begin position="338"/>
        <end position="457"/>
    </location>
</feature>
<dbReference type="InterPro" id="IPR027268">
    <property type="entry name" value="Peptidase_M4/M1_CTD_sf"/>
</dbReference>
<feature type="binding site" evidence="21">
    <location>
        <position position="59"/>
    </location>
    <ligand>
        <name>Zn(2+)</name>
        <dbReference type="ChEBI" id="CHEBI:29105"/>
        <note>catalytic</note>
    </ligand>
</feature>
<sequence>MFLHRKSYAQISDMAGIPDYSSGATEHWGIITFRETNIFYDENKSSATNKQRVASVVAHELAHQWFGNLVTLEWWDDLWINEGFASYVEFKGVNHVFPEWEMENQFPVQVLQDVFIDDAKLSSHPIVQPVANNDDINAMFNSIAYDKDAQFQSRTLQTVFVQDSCLSSHPIVKKVATNDQINAMFNAISYLKGSSVLRMLEDFMGESSYQAGINSFLKKFEYDNAVTADLWTELTNAWEGNHPVDEKGDVGAIMDTWTRQMGYPVVSINRLGPDSFNITQKRFLQDPEAEFDPADSPYGYKWEIPVSYITSTNSTPQRKWLYMDMDNLVLQLESEVTWIKVNIKQKGFYRVNYDSEMWGQLEGLCTTKVLDASERASLLDDALSLADAALLDYSLALNMTRMLANDNEFVPWNAIAGKLIVLEKLLLGTNASQPFNSYVSDLAGAIYEQLGWDDAGEHLQ</sequence>
<dbReference type="PRINTS" id="PR00756">
    <property type="entry name" value="ALADIPTASE"/>
</dbReference>
<evidence type="ECO:0000256" key="8">
    <source>
        <dbReference type="ARBA" id="ARBA00022475"/>
    </source>
</evidence>
<evidence type="ECO:0000256" key="21">
    <source>
        <dbReference type="PIRSR" id="PIRSR634016-3"/>
    </source>
</evidence>
<dbReference type="Gene3D" id="1.10.3480.20">
    <property type="match status" value="1"/>
</dbReference>
<evidence type="ECO:0000256" key="10">
    <source>
        <dbReference type="ARBA" id="ARBA00022692"/>
    </source>
</evidence>
<keyword evidence="11 21" id="KW-0479">Metal-binding</keyword>
<evidence type="ECO:0000256" key="14">
    <source>
        <dbReference type="ARBA" id="ARBA00022837"/>
    </source>
</evidence>
<evidence type="ECO:0000313" key="25">
    <source>
        <dbReference type="EMBL" id="KAK7081795.1"/>
    </source>
</evidence>
<dbReference type="PANTHER" id="PTHR11533">
    <property type="entry name" value="PROTEASE M1 ZINC METALLOPROTEASE"/>
    <property type="match status" value="1"/>
</dbReference>
<comment type="caution">
    <text evidence="25">The sequence shown here is derived from an EMBL/GenBank/DDBJ whole genome shotgun (WGS) entry which is preliminary data.</text>
</comment>
<dbReference type="InterPro" id="IPR034016">
    <property type="entry name" value="M1_APN-typ"/>
</dbReference>
<comment type="subcellular location">
    <subcellularLocation>
        <location evidence="3">Cell membrane</location>
        <topology evidence="3">Lipid-anchor</topology>
        <topology evidence="3">GPI-anchor</topology>
    </subcellularLocation>
    <subcellularLocation>
        <location evidence="2">Cell membrane</location>
        <topology evidence="2">Single-pass type II membrane protein</topology>
    </subcellularLocation>
</comment>
<gene>
    <name evidence="25" type="ORF">SK128_025589</name>
</gene>
<evidence type="ECO:0000256" key="2">
    <source>
        <dbReference type="ARBA" id="ARBA00004401"/>
    </source>
</evidence>
<evidence type="ECO:0000256" key="22">
    <source>
        <dbReference type="PIRSR" id="PIRSR634016-4"/>
    </source>
</evidence>
<dbReference type="Pfam" id="PF01433">
    <property type="entry name" value="Peptidase_M1"/>
    <property type="match status" value="1"/>
</dbReference>
<evidence type="ECO:0000256" key="19">
    <source>
        <dbReference type="ARBA" id="ARBA00023180"/>
    </source>
</evidence>
<evidence type="ECO:0000256" key="18">
    <source>
        <dbReference type="ARBA" id="ARBA00023157"/>
    </source>
</evidence>
<keyword evidence="8" id="KW-1003">Cell membrane</keyword>
<dbReference type="GO" id="GO:0042277">
    <property type="term" value="F:peptide binding"/>
    <property type="evidence" value="ECO:0007669"/>
    <property type="project" value="TreeGrafter"/>
</dbReference>
<keyword evidence="18" id="KW-1015">Disulfide bond</keyword>
<keyword evidence="17" id="KW-0472">Membrane</keyword>
<accession>A0AAN8XC75</accession>
<dbReference type="Gene3D" id="2.60.40.1910">
    <property type="match status" value="1"/>
</dbReference>
<dbReference type="GO" id="GO:0004230">
    <property type="term" value="F:glutamyl aminopeptidase activity"/>
    <property type="evidence" value="ECO:0007669"/>
    <property type="project" value="UniProtKB-EC"/>
</dbReference>
<protein>
    <recommendedName>
        <fullName evidence="6">glutamyl aminopeptidase</fullName>
        <ecNumber evidence="6">3.4.11.7</ecNumber>
    </recommendedName>
</protein>
<dbReference type="SUPFAM" id="SSF55486">
    <property type="entry name" value="Metalloproteases ('zincins'), catalytic domain"/>
    <property type="match status" value="2"/>
</dbReference>
<feature type="site" description="Transition state stabilizer" evidence="22">
    <location>
        <position position="190"/>
    </location>
</feature>
<dbReference type="GO" id="GO:0070006">
    <property type="term" value="F:metalloaminopeptidase activity"/>
    <property type="evidence" value="ECO:0007669"/>
    <property type="project" value="TreeGrafter"/>
</dbReference>
<dbReference type="EMBL" id="JAXCGZ010004433">
    <property type="protein sequence ID" value="KAK7081795.1"/>
    <property type="molecule type" value="Genomic_DNA"/>
</dbReference>
<dbReference type="Pfam" id="PF11838">
    <property type="entry name" value="ERAP1_C"/>
    <property type="match status" value="1"/>
</dbReference>
<dbReference type="GO" id="GO:0005886">
    <property type="term" value="C:plasma membrane"/>
    <property type="evidence" value="ECO:0007669"/>
    <property type="project" value="UniProtKB-SubCell"/>
</dbReference>
<proteinExistence type="inferred from homology"/>
<dbReference type="InterPro" id="IPR001930">
    <property type="entry name" value="Peptidase_M1"/>
</dbReference>
<dbReference type="AlphaFoldDB" id="A0AAN8XC75"/>
<evidence type="ECO:0000256" key="3">
    <source>
        <dbReference type="ARBA" id="ARBA00004609"/>
    </source>
</evidence>
<evidence type="ECO:0000256" key="11">
    <source>
        <dbReference type="ARBA" id="ARBA00022723"/>
    </source>
</evidence>
<dbReference type="InterPro" id="IPR024571">
    <property type="entry name" value="ERAP1-like_C_dom"/>
</dbReference>
<feature type="binding site" evidence="21">
    <location>
        <position position="82"/>
    </location>
    <ligand>
        <name>Zn(2+)</name>
        <dbReference type="ChEBI" id="CHEBI:29105"/>
        <note>catalytic</note>
    </ligand>
</feature>
<evidence type="ECO:0000256" key="12">
    <source>
        <dbReference type="ARBA" id="ARBA00022801"/>
    </source>
</evidence>
<keyword evidence="16" id="KW-0482">Metalloprotease</keyword>
<dbReference type="Proteomes" id="UP001381693">
    <property type="component" value="Unassembled WGS sequence"/>
</dbReference>
<comment type="similarity">
    <text evidence="4">Belongs to the peptidase M1 family.</text>
</comment>
<evidence type="ECO:0000256" key="16">
    <source>
        <dbReference type="ARBA" id="ARBA00023049"/>
    </source>
</evidence>
<evidence type="ECO:0000256" key="4">
    <source>
        <dbReference type="ARBA" id="ARBA00010136"/>
    </source>
</evidence>
<comment type="cofactor">
    <cofactor evidence="21">
        <name>Zn(2+)</name>
        <dbReference type="ChEBI" id="CHEBI:29105"/>
    </cofactor>
    <text evidence="21">Binds 1 zinc ion per subunit.</text>
</comment>
<dbReference type="InterPro" id="IPR050344">
    <property type="entry name" value="Peptidase_M1_aminopeptidases"/>
</dbReference>
<evidence type="ECO:0000259" key="23">
    <source>
        <dbReference type="Pfam" id="PF01433"/>
    </source>
</evidence>
<feature type="non-terminal residue" evidence="25">
    <location>
        <position position="460"/>
    </location>
</feature>
<keyword evidence="9" id="KW-0645">Protease</keyword>
<dbReference type="GO" id="GO:0006508">
    <property type="term" value="P:proteolysis"/>
    <property type="evidence" value="ECO:0007669"/>
    <property type="project" value="UniProtKB-KW"/>
</dbReference>
<comment type="subunit">
    <text evidence="5">Homodimer; disulfide-linked.</text>
</comment>
<evidence type="ECO:0000256" key="6">
    <source>
        <dbReference type="ARBA" id="ARBA00012567"/>
    </source>
</evidence>
<feature type="binding site" evidence="21">
    <location>
        <position position="63"/>
    </location>
    <ligand>
        <name>Zn(2+)</name>
        <dbReference type="ChEBI" id="CHEBI:29105"/>
        <note>catalytic</note>
    </ligand>
</feature>
<dbReference type="GO" id="GO:0008270">
    <property type="term" value="F:zinc ion binding"/>
    <property type="evidence" value="ECO:0007669"/>
    <property type="project" value="InterPro"/>
</dbReference>
<dbReference type="GO" id="GO:0005615">
    <property type="term" value="C:extracellular space"/>
    <property type="evidence" value="ECO:0007669"/>
    <property type="project" value="TreeGrafter"/>
</dbReference>
<dbReference type="InterPro" id="IPR014782">
    <property type="entry name" value="Peptidase_M1_dom"/>
</dbReference>
<keyword evidence="10" id="KW-0812">Transmembrane</keyword>
<evidence type="ECO:0000256" key="1">
    <source>
        <dbReference type="ARBA" id="ARBA00001703"/>
    </source>
</evidence>
<evidence type="ECO:0000256" key="9">
    <source>
        <dbReference type="ARBA" id="ARBA00022670"/>
    </source>
</evidence>
<feature type="domain" description="Peptidase M1 membrane alanine aminopeptidase" evidence="23">
    <location>
        <begin position="11"/>
        <end position="152"/>
    </location>
</feature>
<dbReference type="FunFam" id="2.60.40.1910:FF:000003">
    <property type="entry name" value="Aminopeptidase"/>
    <property type="match status" value="1"/>
</dbReference>
<keyword evidence="7" id="KW-0031">Aminopeptidase</keyword>
<evidence type="ECO:0000256" key="20">
    <source>
        <dbReference type="PIRSR" id="PIRSR634016-1"/>
    </source>
</evidence>
<dbReference type="CDD" id="cd09601">
    <property type="entry name" value="M1_APN-Q_like"/>
    <property type="match status" value="1"/>
</dbReference>
<evidence type="ECO:0000256" key="13">
    <source>
        <dbReference type="ARBA" id="ARBA00022833"/>
    </source>
</evidence>
<dbReference type="PANTHER" id="PTHR11533:SF276">
    <property type="entry name" value="GLUTAMYL AMINOPEPTIDASE"/>
    <property type="match status" value="1"/>
</dbReference>
<organism evidence="25 26">
    <name type="scientific">Halocaridina rubra</name>
    <name type="common">Hawaiian red shrimp</name>
    <dbReference type="NCBI Taxonomy" id="373956"/>
    <lineage>
        <taxon>Eukaryota</taxon>
        <taxon>Metazoa</taxon>
        <taxon>Ecdysozoa</taxon>
        <taxon>Arthropoda</taxon>
        <taxon>Crustacea</taxon>
        <taxon>Multicrustacea</taxon>
        <taxon>Malacostraca</taxon>
        <taxon>Eumalacostraca</taxon>
        <taxon>Eucarida</taxon>
        <taxon>Decapoda</taxon>
        <taxon>Pleocyemata</taxon>
        <taxon>Caridea</taxon>
        <taxon>Atyoidea</taxon>
        <taxon>Atyidae</taxon>
        <taxon>Halocaridina</taxon>
    </lineage>
</organism>
<evidence type="ECO:0000313" key="26">
    <source>
        <dbReference type="Proteomes" id="UP001381693"/>
    </source>
</evidence>
<keyword evidence="15" id="KW-1133">Transmembrane helix</keyword>
<keyword evidence="26" id="KW-1185">Reference proteome</keyword>
<reference evidence="25 26" key="1">
    <citation type="submission" date="2023-11" db="EMBL/GenBank/DDBJ databases">
        <title>Halocaridina rubra genome assembly.</title>
        <authorList>
            <person name="Smith C."/>
        </authorList>
    </citation>
    <scope>NUCLEOTIDE SEQUENCE [LARGE SCALE GENOMIC DNA]</scope>
    <source>
        <strain evidence="25">EP-1</strain>
        <tissue evidence="25">Whole</tissue>
    </source>
</reference>
<evidence type="ECO:0000259" key="24">
    <source>
        <dbReference type="Pfam" id="PF11838"/>
    </source>
</evidence>